<dbReference type="AlphaFoldDB" id="A0A9N9J143"/>
<evidence type="ECO:0000313" key="2">
    <source>
        <dbReference type="EMBL" id="CAG8760064.1"/>
    </source>
</evidence>
<organism evidence="2 3">
    <name type="scientific">Racocetra fulgida</name>
    <dbReference type="NCBI Taxonomy" id="60492"/>
    <lineage>
        <taxon>Eukaryota</taxon>
        <taxon>Fungi</taxon>
        <taxon>Fungi incertae sedis</taxon>
        <taxon>Mucoromycota</taxon>
        <taxon>Glomeromycotina</taxon>
        <taxon>Glomeromycetes</taxon>
        <taxon>Diversisporales</taxon>
        <taxon>Gigasporaceae</taxon>
        <taxon>Racocetra</taxon>
    </lineage>
</organism>
<feature type="non-terminal residue" evidence="2">
    <location>
        <position position="155"/>
    </location>
</feature>
<dbReference type="EMBL" id="CAJVPZ010040664">
    <property type="protein sequence ID" value="CAG8760064.1"/>
    <property type="molecule type" value="Genomic_DNA"/>
</dbReference>
<keyword evidence="3" id="KW-1185">Reference proteome</keyword>
<comment type="caution">
    <text evidence="2">The sequence shown here is derived from an EMBL/GenBank/DDBJ whole genome shotgun (WGS) entry which is preliminary data.</text>
</comment>
<evidence type="ECO:0000256" key="1">
    <source>
        <dbReference type="SAM" id="MobiDB-lite"/>
    </source>
</evidence>
<protein>
    <submittedName>
        <fullName evidence="2">11834_t:CDS:1</fullName>
    </submittedName>
</protein>
<feature type="region of interest" description="Disordered" evidence="1">
    <location>
        <begin position="83"/>
        <end position="119"/>
    </location>
</feature>
<feature type="compositionally biased region" description="Polar residues" evidence="1">
    <location>
        <begin position="1"/>
        <end position="22"/>
    </location>
</feature>
<accession>A0A9N9J143</accession>
<feature type="non-terminal residue" evidence="2">
    <location>
        <position position="1"/>
    </location>
</feature>
<dbReference type="Proteomes" id="UP000789396">
    <property type="component" value="Unassembled WGS sequence"/>
</dbReference>
<evidence type="ECO:0000313" key="3">
    <source>
        <dbReference type="Proteomes" id="UP000789396"/>
    </source>
</evidence>
<gene>
    <name evidence="2" type="ORF">RFULGI_LOCUS14238</name>
</gene>
<proteinExistence type="predicted"/>
<sequence length="155" mass="16807">IGKHTSLQAGSVAPSPNSTTGLRRQRSDVQIDPHIKAYIDELIRASTTSIISSLKQYTDTQFDRQRLWNEQLQCWQQQQLTSSIANTSASSQPQSSMETSEPQVTDTAKQAAQATGNYPSTPVLNNLIMATSKVSLQPQSLVATPEPAQLPAAPT</sequence>
<reference evidence="2" key="1">
    <citation type="submission" date="2021-06" db="EMBL/GenBank/DDBJ databases">
        <authorList>
            <person name="Kallberg Y."/>
            <person name="Tangrot J."/>
            <person name="Rosling A."/>
        </authorList>
    </citation>
    <scope>NUCLEOTIDE SEQUENCE</scope>
    <source>
        <strain evidence="2">IN212</strain>
    </source>
</reference>
<dbReference type="OrthoDB" id="2446809at2759"/>
<feature type="region of interest" description="Disordered" evidence="1">
    <location>
        <begin position="1"/>
        <end position="28"/>
    </location>
</feature>
<feature type="region of interest" description="Disordered" evidence="1">
    <location>
        <begin position="136"/>
        <end position="155"/>
    </location>
</feature>
<name>A0A9N9J143_9GLOM</name>